<dbReference type="Gene3D" id="1.10.1420.10">
    <property type="match status" value="1"/>
</dbReference>
<dbReference type="VEuPathDB" id="VectorBase:PPAI010623"/>
<dbReference type="SUPFAM" id="SSF48334">
    <property type="entry name" value="DNA repair protein MutS, domain III"/>
    <property type="match status" value="1"/>
</dbReference>
<dbReference type="SUPFAM" id="SSF52540">
    <property type="entry name" value="P-loop containing nucleoside triphosphate hydrolases"/>
    <property type="match status" value="1"/>
</dbReference>
<keyword evidence="4" id="KW-0238">DNA-binding</keyword>
<comment type="similarity">
    <text evidence="1">Belongs to the DNA mismatch repair MutS family.</text>
</comment>
<dbReference type="VEuPathDB" id="VectorBase:PPAPM1_006606"/>
<dbReference type="Gene3D" id="3.40.50.300">
    <property type="entry name" value="P-loop containing nucleotide triphosphate hydrolases"/>
    <property type="match status" value="1"/>
</dbReference>
<evidence type="ECO:0000313" key="6">
    <source>
        <dbReference type="EnsemblMetazoa" id="PPAI010623-PA"/>
    </source>
</evidence>
<evidence type="ECO:0000256" key="2">
    <source>
        <dbReference type="ARBA" id="ARBA00022741"/>
    </source>
</evidence>
<dbReference type="Pfam" id="PF00488">
    <property type="entry name" value="MutS_V"/>
    <property type="match status" value="1"/>
</dbReference>
<feature type="domain" description="DNA mismatch repair proteins mutS family" evidence="5">
    <location>
        <begin position="117"/>
        <end position="133"/>
    </location>
</feature>
<evidence type="ECO:0000256" key="3">
    <source>
        <dbReference type="ARBA" id="ARBA00022840"/>
    </source>
</evidence>
<evidence type="ECO:0000313" key="7">
    <source>
        <dbReference type="Proteomes" id="UP000092462"/>
    </source>
</evidence>
<proteinExistence type="inferred from homology"/>
<keyword evidence="3" id="KW-0067">ATP-binding</keyword>
<dbReference type="PANTHER" id="PTHR11361:SF20">
    <property type="entry name" value="MUTS PROTEIN HOMOLOG 5"/>
    <property type="match status" value="1"/>
</dbReference>
<dbReference type="PANTHER" id="PTHR11361">
    <property type="entry name" value="DNA MISMATCH REPAIR PROTEIN MUTS FAMILY MEMBER"/>
    <property type="match status" value="1"/>
</dbReference>
<keyword evidence="2" id="KW-0547">Nucleotide-binding</keyword>
<dbReference type="VEuPathDB" id="VectorBase:PPAPM1_001923"/>
<dbReference type="GO" id="GO:0030983">
    <property type="term" value="F:mismatched DNA binding"/>
    <property type="evidence" value="ECO:0007669"/>
    <property type="project" value="InterPro"/>
</dbReference>
<dbReference type="EMBL" id="AJVK01008407">
    <property type="status" value="NOT_ANNOTATED_CDS"/>
    <property type="molecule type" value="Genomic_DNA"/>
</dbReference>
<dbReference type="GO" id="GO:0140664">
    <property type="term" value="F:ATP-dependent DNA damage sensor activity"/>
    <property type="evidence" value="ECO:0007669"/>
    <property type="project" value="InterPro"/>
</dbReference>
<name>A0A1B0DQ33_PHLPP</name>
<dbReference type="Proteomes" id="UP000092462">
    <property type="component" value="Unassembled WGS sequence"/>
</dbReference>
<dbReference type="GO" id="GO:0005524">
    <property type="term" value="F:ATP binding"/>
    <property type="evidence" value="ECO:0007669"/>
    <property type="project" value="UniProtKB-KW"/>
</dbReference>
<sequence>MLPDKLLKIHQGRHALMEERVNFIPNDIHVSESMENLITIITAPNSAGKSIYLKQVGIIVYLAHIGCFVPATSAEIGIIDSIYSRIHNIESIHQDASSFFHDLHQMANVMENSSTRSLILIDEFGSGTNVNEGKSLLVACIEELSKRCSAAPITLFSTHYLDIVDLCESREMVKEITIESTFDDSGRLQTTHKIVDGRCPLQYANELHNIRRSLENQETFTDERLEDEVEKKLYLETHIQPHQKLVIQSAGNLLRYMDTNWKAISTDNMPPIISSLKVFSLKSQVLIDDSTYLALEIFSTATHPSGFMKGLKGAEQMGFSLYRLLNQCQSKIGSDELKMILQQPTNDISELNKRYDTIEWCLNQQNTSIVVRLKRMMKQVYEISRCFKKILENPDKMYFWKIFRSSVAHAYKICELCRDSVREGENSGLIEELGEAVKDQVEIMVVFMAITEIVDIDEGMQENKFIVQEGFDVELDNQKDYLRKIQMNIPEVTQAELRKYFPVFESCEYTMVPEMGFVIAIKSPMASPSDSSSGPGMGSKFLFQTNDLFYYSTPCCMELNDKYGHMYNDICENESLLAINQDLSEEYEHLLSLCWDSATLSASFYVIQTMEMFIVPEITDLRPMFSYTHNLFRQLNPIAVMASGHESFLREVMTLLKLPEDANPKDYTATAIHGTSEPNNFMVFPQSEKSMLNNRQRLWSIKISGTLTLHFM</sequence>
<dbReference type="GO" id="GO:0051026">
    <property type="term" value="P:chiasma assembly"/>
    <property type="evidence" value="ECO:0007669"/>
    <property type="project" value="TreeGrafter"/>
</dbReference>
<evidence type="ECO:0000259" key="5">
    <source>
        <dbReference type="PROSITE" id="PS00486"/>
    </source>
</evidence>
<reference evidence="6" key="1">
    <citation type="submission" date="2022-08" db="UniProtKB">
        <authorList>
            <consortium name="EnsemblMetazoa"/>
        </authorList>
    </citation>
    <scope>IDENTIFICATION</scope>
    <source>
        <strain evidence="6">Israel</strain>
    </source>
</reference>
<dbReference type="AlphaFoldDB" id="A0A1B0DQ33"/>
<dbReference type="SMART" id="SM00533">
    <property type="entry name" value="MUTSd"/>
    <property type="match status" value="1"/>
</dbReference>
<dbReference type="InterPro" id="IPR045076">
    <property type="entry name" value="MutS"/>
</dbReference>
<dbReference type="Pfam" id="PF05192">
    <property type="entry name" value="MutS_III"/>
    <property type="match status" value="1"/>
</dbReference>
<dbReference type="SMART" id="SM00534">
    <property type="entry name" value="MUTSac"/>
    <property type="match status" value="1"/>
</dbReference>
<dbReference type="GO" id="GO:0005634">
    <property type="term" value="C:nucleus"/>
    <property type="evidence" value="ECO:0007669"/>
    <property type="project" value="TreeGrafter"/>
</dbReference>
<evidence type="ECO:0000256" key="4">
    <source>
        <dbReference type="ARBA" id="ARBA00023125"/>
    </source>
</evidence>
<dbReference type="InterPro" id="IPR007696">
    <property type="entry name" value="DNA_mismatch_repair_MutS_core"/>
</dbReference>
<dbReference type="GO" id="GO:0006298">
    <property type="term" value="P:mismatch repair"/>
    <property type="evidence" value="ECO:0007669"/>
    <property type="project" value="InterPro"/>
</dbReference>
<organism evidence="6 7">
    <name type="scientific">Phlebotomus papatasi</name>
    <name type="common">Sandfly</name>
    <dbReference type="NCBI Taxonomy" id="29031"/>
    <lineage>
        <taxon>Eukaryota</taxon>
        <taxon>Metazoa</taxon>
        <taxon>Ecdysozoa</taxon>
        <taxon>Arthropoda</taxon>
        <taxon>Hexapoda</taxon>
        <taxon>Insecta</taxon>
        <taxon>Pterygota</taxon>
        <taxon>Neoptera</taxon>
        <taxon>Endopterygota</taxon>
        <taxon>Diptera</taxon>
        <taxon>Nematocera</taxon>
        <taxon>Psychodoidea</taxon>
        <taxon>Psychodidae</taxon>
        <taxon>Phlebotomus</taxon>
        <taxon>Phlebotomus</taxon>
    </lineage>
</organism>
<accession>A0A1B0DQ33</accession>
<dbReference type="InterPro" id="IPR036187">
    <property type="entry name" value="DNA_mismatch_repair_MutS_sf"/>
</dbReference>
<dbReference type="InterPro" id="IPR027417">
    <property type="entry name" value="P-loop_NTPase"/>
</dbReference>
<keyword evidence="7" id="KW-1185">Reference proteome</keyword>
<evidence type="ECO:0000256" key="1">
    <source>
        <dbReference type="ARBA" id="ARBA00006271"/>
    </source>
</evidence>
<dbReference type="EnsemblMetazoa" id="PPAI010623-RA">
    <property type="protein sequence ID" value="PPAI010623-PA"/>
    <property type="gene ID" value="PPAI010623"/>
</dbReference>
<dbReference type="PROSITE" id="PS00486">
    <property type="entry name" value="DNA_MISMATCH_REPAIR_2"/>
    <property type="match status" value="1"/>
</dbReference>
<protein>
    <recommendedName>
        <fullName evidence="5">DNA mismatch repair proteins mutS family domain-containing protein</fullName>
    </recommendedName>
</protein>
<dbReference type="InterPro" id="IPR000432">
    <property type="entry name" value="DNA_mismatch_repair_MutS_C"/>
</dbReference>